<gene>
    <name evidence="2" type="ORF">KCG34_06085</name>
</gene>
<sequence length="323" mass="35196">MPAPHGPAAPTQGWRTCVGAWTISAATAPTRPRSWSATTPTWLTTWIASPTVQSPPPVRGAPTSQKGRVSVIARNAETRPDTDGQLIYVVGDVHGRFDLMLALLGKIVADSRERALGRRPIVIFCGDYVDRGPDSAKVMEAVIQLRRRTDIDVRLLKGNHEQAMLDFLREPVEAAGWLRFGGAETLASYGVALEGGLMAESLISARDQLLENMPAPHLHLLHTLELMLVVGAYAVVHAGVRPGVALEHQAEQDLLWIRDPFLDHDGAFDKIIVHGHTWAGPRPNREPHRIGVDTGAYQTGVLTAVRLDGPDVVFLQAELTQDD</sequence>
<protein>
    <submittedName>
        <fullName evidence="2">Serine/threonine protein phosphatase</fullName>
    </submittedName>
</protein>
<dbReference type="Gene3D" id="3.60.21.10">
    <property type="match status" value="1"/>
</dbReference>
<keyword evidence="3" id="KW-1185">Reference proteome</keyword>
<dbReference type="PANTHER" id="PTHR42850:SF4">
    <property type="entry name" value="ZINC-DEPENDENT ENDOPOLYPHOSPHATASE"/>
    <property type="match status" value="1"/>
</dbReference>
<evidence type="ECO:0000313" key="2">
    <source>
        <dbReference type="EMBL" id="QUD89448.1"/>
    </source>
</evidence>
<dbReference type="PANTHER" id="PTHR42850">
    <property type="entry name" value="METALLOPHOSPHOESTERASE"/>
    <property type="match status" value="1"/>
</dbReference>
<evidence type="ECO:0000313" key="3">
    <source>
        <dbReference type="Proteomes" id="UP000676409"/>
    </source>
</evidence>
<dbReference type="InterPro" id="IPR004843">
    <property type="entry name" value="Calcineurin-like_PHP"/>
</dbReference>
<dbReference type="Proteomes" id="UP000676409">
    <property type="component" value="Chromosome"/>
</dbReference>
<dbReference type="CDD" id="cd00144">
    <property type="entry name" value="MPP_PPP_family"/>
    <property type="match status" value="1"/>
</dbReference>
<dbReference type="AlphaFoldDB" id="A0A975IW31"/>
<dbReference type="GO" id="GO:0110154">
    <property type="term" value="P:RNA decapping"/>
    <property type="evidence" value="ECO:0007669"/>
    <property type="project" value="TreeGrafter"/>
</dbReference>
<accession>A0A975IW31</accession>
<dbReference type="KEGG" id="caul:KCG34_06085"/>
<feature type="domain" description="Calcineurin-like phosphoesterase" evidence="1">
    <location>
        <begin position="87"/>
        <end position="277"/>
    </location>
</feature>
<dbReference type="GO" id="GO:0008803">
    <property type="term" value="F:bis(5'-nucleosyl)-tetraphosphatase (symmetrical) activity"/>
    <property type="evidence" value="ECO:0007669"/>
    <property type="project" value="TreeGrafter"/>
</dbReference>
<proteinExistence type="predicted"/>
<dbReference type="SUPFAM" id="SSF56300">
    <property type="entry name" value="Metallo-dependent phosphatases"/>
    <property type="match status" value="1"/>
</dbReference>
<dbReference type="InterPro" id="IPR050126">
    <property type="entry name" value="Ap4A_hydrolase"/>
</dbReference>
<organism evidence="2 3">
    <name type="scientific">Phenylobacterium montanum</name>
    <dbReference type="NCBI Taxonomy" id="2823693"/>
    <lineage>
        <taxon>Bacteria</taxon>
        <taxon>Pseudomonadati</taxon>
        <taxon>Pseudomonadota</taxon>
        <taxon>Alphaproteobacteria</taxon>
        <taxon>Caulobacterales</taxon>
        <taxon>Caulobacteraceae</taxon>
        <taxon>Phenylobacterium</taxon>
    </lineage>
</organism>
<name>A0A975IW31_9CAUL</name>
<dbReference type="GO" id="GO:0005737">
    <property type="term" value="C:cytoplasm"/>
    <property type="evidence" value="ECO:0007669"/>
    <property type="project" value="TreeGrafter"/>
</dbReference>
<dbReference type="InterPro" id="IPR029052">
    <property type="entry name" value="Metallo-depent_PP-like"/>
</dbReference>
<dbReference type="GO" id="GO:0016791">
    <property type="term" value="F:phosphatase activity"/>
    <property type="evidence" value="ECO:0007669"/>
    <property type="project" value="TreeGrafter"/>
</dbReference>
<reference evidence="2" key="1">
    <citation type="submission" date="2021-04" db="EMBL/GenBank/DDBJ databases">
        <title>The complete genome sequence of Caulobacter sp. S6.</title>
        <authorList>
            <person name="Tang Y."/>
            <person name="Ouyang W."/>
            <person name="Liu Q."/>
            <person name="Huang B."/>
            <person name="Guo Z."/>
            <person name="Lei P."/>
        </authorList>
    </citation>
    <scope>NUCLEOTIDE SEQUENCE</scope>
    <source>
        <strain evidence="2">S6</strain>
    </source>
</reference>
<evidence type="ECO:0000259" key="1">
    <source>
        <dbReference type="Pfam" id="PF00149"/>
    </source>
</evidence>
<dbReference type="EMBL" id="CP073078">
    <property type="protein sequence ID" value="QUD89448.1"/>
    <property type="molecule type" value="Genomic_DNA"/>
</dbReference>
<dbReference type="Pfam" id="PF00149">
    <property type="entry name" value="Metallophos"/>
    <property type="match status" value="1"/>
</dbReference>